<feature type="compositionally biased region" description="Polar residues" evidence="2">
    <location>
        <begin position="332"/>
        <end position="352"/>
    </location>
</feature>
<dbReference type="InterPro" id="IPR009060">
    <property type="entry name" value="UBA-like_sf"/>
</dbReference>
<proteinExistence type="inferred from homology"/>
<feature type="region of interest" description="Disordered" evidence="2">
    <location>
        <begin position="330"/>
        <end position="359"/>
    </location>
</feature>
<dbReference type="SUPFAM" id="SSF46934">
    <property type="entry name" value="UBA-like"/>
    <property type="match status" value="1"/>
</dbReference>
<evidence type="ECO:0000313" key="4">
    <source>
        <dbReference type="EMBL" id="GFR82577.1"/>
    </source>
</evidence>
<evidence type="ECO:0000256" key="1">
    <source>
        <dbReference type="ARBA" id="ARBA00006834"/>
    </source>
</evidence>
<comment type="caution">
    <text evidence="4">The sequence shown here is derived from an EMBL/GenBank/DDBJ whole genome shotgun (WGS) entry which is preliminary data.</text>
</comment>
<organism evidence="4 5">
    <name type="scientific">Elysia marginata</name>
    <dbReference type="NCBI Taxonomy" id="1093978"/>
    <lineage>
        <taxon>Eukaryota</taxon>
        <taxon>Metazoa</taxon>
        <taxon>Spiralia</taxon>
        <taxon>Lophotrochozoa</taxon>
        <taxon>Mollusca</taxon>
        <taxon>Gastropoda</taxon>
        <taxon>Heterobranchia</taxon>
        <taxon>Euthyneura</taxon>
        <taxon>Panpulmonata</taxon>
        <taxon>Sacoglossa</taxon>
        <taxon>Placobranchoidea</taxon>
        <taxon>Plakobranchidae</taxon>
        <taxon>Elysia</taxon>
    </lineage>
</organism>
<sequence>MTSALKAKVKSAATLLQQRKLLQKNLRNLQQHSLSREILSNYRNRANSMQSSDIGKSIMSPMINERMRKRRCFADKELEMVMLERERQAEVLANHRRALHHMVYTHNQQLAHLNGLRKENFQQQSAVNLMSSQPAILQEGLRRIQTFQGNMHAVKTPREQPSPKEFLQKVFPAHNPSLIELVWQGCGGDLERTIEQLAKGIEQSPRANKILEINNSKLKATATQVPVRDKSETQNPVFISSSKTPVFHLRGNGTPSLTPGAPSDPPLKCVGFPSYIDRARFCHFYSPLVLPGSVLVPAHPSIQYLPYHALQNAPNAKVDVKEEQLKYPAQRVSPTVTDPSISRNGSIDNNRVCQRDPNRNLMRNASPLQIATPLSEARSSPITPGHSPPILSSDCTEEQDKGNCYVKETENVAVTHHQMIYHSHGPKSWNRNETYKEYSGDNEDSKGTEISPNETNEGNAKKAPPLKFSVEAIMSRS</sequence>
<evidence type="ECO:0000256" key="2">
    <source>
        <dbReference type="SAM" id="MobiDB-lite"/>
    </source>
</evidence>
<feature type="domain" description="DMA" evidence="3">
    <location>
        <begin position="162"/>
        <end position="197"/>
    </location>
</feature>
<feature type="compositionally biased region" description="Basic and acidic residues" evidence="2">
    <location>
        <begin position="433"/>
        <end position="447"/>
    </location>
</feature>
<reference evidence="4 5" key="1">
    <citation type="journal article" date="2021" name="Elife">
        <title>Chloroplast acquisition without the gene transfer in kleptoplastic sea slugs, Plakobranchus ocellatus.</title>
        <authorList>
            <person name="Maeda T."/>
            <person name="Takahashi S."/>
            <person name="Yoshida T."/>
            <person name="Shimamura S."/>
            <person name="Takaki Y."/>
            <person name="Nagai Y."/>
            <person name="Toyoda A."/>
            <person name="Suzuki Y."/>
            <person name="Arimoto A."/>
            <person name="Ishii H."/>
            <person name="Satoh N."/>
            <person name="Nishiyama T."/>
            <person name="Hasebe M."/>
            <person name="Maruyama T."/>
            <person name="Minagawa J."/>
            <person name="Obokata J."/>
            <person name="Shigenobu S."/>
        </authorList>
    </citation>
    <scope>NUCLEOTIDE SEQUENCE [LARGE SCALE GENOMIC DNA]</scope>
</reference>
<feature type="region of interest" description="Disordered" evidence="2">
    <location>
        <begin position="423"/>
        <end position="477"/>
    </location>
</feature>
<keyword evidence="5" id="KW-1185">Reference proteome</keyword>
<evidence type="ECO:0000259" key="3">
    <source>
        <dbReference type="Pfam" id="PF03474"/>
    </source>
</evidence>
<name>A0AAV4GAW4_9GAST</name>
<gene>
    <name evidence="4" type="ORF">ElyMa_005955300</name>
</gene>
<dbReference type="InterPro" id="IPR005173">
    <property type="entry name" value="DMA"/>
</dbReference>
<dbReference type="Proteomes" id="UP000762676">
    <property type="component" value="Unassembled WGS sequence"/>
</dbReference>
<feature type="compositionally biased region" description="Polar residues" evidence="2">
    <location>
        <begin position="448"/>
        <end position="458"/>
    </location>
</feature>
<feature type="region of interest" description="Disordered" evidence="2">
    <location>
        <begin position="376"/>
        <end position="396"/>
    </location>
</feature>
<dbReference type="Pfam" id="PF03474">
    <property type="entry name" value="DMA"/>
    <property type="match status" value="1"/>
</dbReference>
<dbReference type="AlphaFoldDB" id="A0AAV4GAW4"/>
<evidence type="ECO:0000313" key="5">
    <source>
        <dbReference type="Proteomes" id="UP000762676"/>
    </source>
</evidence>
<dbReference type="EMBL" id="BMAT01011947">
    <property type="protein sequence ID" value="GFR82577.1"/>
    <property type="molecule type" value="Genomic_DNA"/>
</dbReference>
<accession>A0AAV4GAW4</accession>
<comment type="similarity">
    <text evidence="1">Belongs to the DMRT family.</text>
</comment>
<protein>
    <submittedName>
        <fullName evidence="4">Doublesex- and mab-3-related transcription factor 2-like</fullName>
    </submittedName>
</protein>